<accession>A0A9W7TQY8</accession>
<dbReference type="Proteomes" id="UP001059041">
    <property type="component" value="Linkage Group LG14"/>
</dbReference>
<feature type="non-terminal residue" evidence="2">
    <location>
        <position position="70"/>
    </location>
</feature>
<protein>
    <submittedName>
        <fullName evidence="2">Uncharacterized protein</fullName>
    </submittedName>
</protein>
<comment type="caution">
    <text evidence="2">The sequence shown here is derived from an EMBL/GenBank/DDBJ whole genome shotgun (WGS) entry which is preliminary data.</text>
</comment>
<keyword evidence="1" id="KW-1133">Transmembrane helix</keyword>
<gene>
    <name evidence="2" type="ORF">IRJ41_025573</name>
</gene>
<keyword evidence="3" id="KW-1185">Reference proteome</keyword>
<reference evidence="2" key="1">
    <citation type="submission" date="2021-02" db="EMBL/GenBank/DDBJ databases">
        <title>Comparative genomics reveals that relaxation of natural selection precedes convergent phenotypic evolution of cavefish.</title>
        <authorList>
            <person name="Peng Z."/>
        </authorList>
    </citation>
    <scope>NUCLEOTIDE SEQUENCE</scope>
    <source>
        <tissue evidence="2">Muscle</tissue>
    </source>
</reference>
<dbReference type="EMBL" id="JAFHDT010000014">
    <property type="protein sequence ID" value="KAI7801176.1"/>
    <property type="molecule type" value="Genomic_DNA"/>
</dbReference>
<evidence type="ECO:0000313" key="3">
    <source>
        <dbReference type="Proteomes" id="UP001059041"/>
    </source>
</evidence>
<evidence type="ECO:0000256" key="1">
    <source>
        <dbReference type="SAM" id="Phobius"/>
    </source>
</evidence>
<evidence type="ECO:0000313" key="2">
    <source>
        <dbReference type="EMBL" id="KAI7801176.1"/>
    </source>
</evidence>
<proteinExistence type="predicted"/>
<organism evidence="2 3">
    <name type="scientific">Triplophysa rosa</name>
    <name type="common">Cave loach</name>
    <dbReference type="NCBI Taxonomy" id="992332"/>
    <lineage>
        <taxon>Eukaryota</taxon>
        <taxon>Metazoa</taxon>
        <taxon>Chordata</taxon>
        <taxon>Craniata</taxon>
        <taxon>Vertebrata</taxon>
        <taxon>Euteleostomi</taxon>
        <taxon>Actinopterygii</taxon>
        <taxon>Neopterygii</taxon>
        <taxon>Teleostei</taxon>
        <taxon>Ostariophysi</taxon>
        <taxon>Cypriniformes</taxon>
        <taxon>Nemacheilidae</taxon>
        <taxon>Triplophysa</taxon>
    </lineage>
</organism>
<keyword evidence="1" id="KW-0812">Transmembrane</keyword>
<name>A0A9W7TQY8_TRIRA</name>
<feature type="transmembrane region" description="Helical" evidence="1">
    <location>
        <begin position="12"/>
        <end position="38"/>
    </location>
</feature>
<sequence length="70" mass="7758">MDGTDGPDHLSLLLYITTAVEHLVPGSADMFWLFLLMARSVTCRLLQRDSCGRSPKEHETALLQAELKTG</sequence>
<dbReference type="AlphaFoldDB" id="A0A9W7TQY8"/>
<keyword evidence="1" id="KW-0472">Membrane</keyword>